<feature type="region of interest" description="Disordered" evidence="2">
    <location>
        <begin position="200"/>
        <end position="225"/>
    </location>
</feature>
<dbReference type="Proteomes" id="UP000886611">
    <property type="component" value="Unassembled WGS sequence"/>
</dbReference>
<reference evidence="5 6" key="1">
    <citation type="journal article" date="2021" name="Cell">
        <title>Tracing the genetic footprints of vertebrate landing in non-teleost ray-finned fishes.</title>
        <authorList>
            <person name="Bi X."/>
            <person name="Wang K."/>
            <person name="Yang L."/>
            <person name="Pan H."/>
            <person name="Jiang H."/>
            <person name="Wei Q."/>
            <person name="Fang M."/>
            <person name="Yu H."/>
            <person name="Zhu C."/>
            <person name="Cai Y."/>
            <person name="He Y."/>
            <person name="Gan X."/>
            <person name="Zeng H."/>
            <person name="Yu D."/>
            <person name="Zhu Y."/>
            <person name="Jiang H."/>
            <person name="Qiu Q."/>
            <person name="Yang H."/>
            <person name="Zhang Y.E."/>
            <person name="Wang W."/>
            <person name="Zhu M."/>
            <person name="He S."/>
            <person name="Zhang G."/>
        </authorList>
    </citation>
    <scope>NUCLEOTIDE SEQUENCE [LARGE SCALE GENOMIC DNA]</scope>
    <source>
        <strain evidence="5">Bchr_013</strain>
    </source>
</reference>
<dbReference type="GO" id="GO:0061172">
    <property type="term" value="P:regulation of establishment of bipolar cell polarity"/>
    <property type="evidence" value="ECO:0007669"/>
    <property type="project" value="TreeGrafter"/>
</dbReference>
<evidence type="ECO:0000256" key="1">
    <source>
        <dbReference type="PROSITE-ProRule" id="PRU00023"/>
    </source>
</evidence>
<keyword evidence="1" id="KW-0040">ANK repeat</keyword>
<dbReference type="SUPFAM" id="SSF48403">
    <property type="entry name" value="Ankyrin repeat"/>
    <property type="match status" value="1"/>
</dbReference>
<dbReference type="PROSITE" id="PS50088">
    <property type="entry name" value="ANK_REPEAT"/>
    <property type="match status" value="1"/>
</dbReference>
<dbReference type="Gene3D" id="1.25.40.20">
    <property type="entry name" value="Ankyrin repeat-containing domain"/>
    <property type="match status" value="1"/>
</dbReference>
<evidence type="ECO:0000259" key="4">
    <source>
        <dbReference type="PROSITE" id="PS50853"/>
    </source>
</evidence>
<dbReference type="PROSITE" id="PS50853">
    <property type="entry name" value="FN3"/>
    <property type="match status" value="1"/>
</dbReference>
<dbReference type="Gene3D" id="2.60.40.10">
    <property type="entry name" value="Immunoglobulins"/>
    <property type="match status" value="1"/>
</dbReference>
<dbReference type="CDD" id="cd00063">
    <property type="entry name" value="FN3"/>
    <property type="match status" value="1"/>
</dbReference>
<dbReference type="EMBL" id="JAATIS010009265">
    <property type="protein sequence ID" value="KAG2456010.1"/>
    <property type="molecule type" value="Genomic_DNA"/>
</dbReference>
<dbReference type="OrthoDB" id="2428204at2759"/>
<dbReference type="Pfam" id="PF00041">
    <property type="entry name" value="fn3"/>
    <property type="match status" value="1"/>
</dbReference>
<feature type="repeat" description="ANK" evidence="1">
    <location>
        <begin position="300"/>
        <end position="325"/>
    </location>
</feature>
<dbReference type="InterPro" id="IPR036770">
    <property type="entry name" value="Ankyrin_rpt-contain_sf"/>
</dbReference>
<feature type="domain" description="Fibronectin type-III" evidence="4">
    <location>
        <begin position="401"/>
        <end position="497"/>
    </location>
</feature>
<dbReference type="GO" id="GO:0007165">
    <property type="term" value="P:signal transduction"/>
    <property type="evidence" value="ECO:0007669"/>
    <property type="project" value="InterPro"/>
</dbReference>
<dbReference type="InterPro" id="IPR002110">
    <property type="entry name" value="Ankyrin_rpt"/>
</dbReference>
<gene>
    <name evidence="5" type="primary">Ankfn1_1</name>
    <name evidence="5" type="ORF">GTO96_0007869</name>
</gene>
<organism evidence="5 6">
    <name type="scientific">Polypterus senegalus</name>
    <name type="common">Senegal bichir</name>
    <dbReference type="NCBI Taxonomy" id="55291"/>
    <lineage>
        <taxon>Eukaryota</taxon>
        <taxon>Metazoa</taxon>
        <taxon>Chordata</taxon>
        <taxon>Craniata</taxon>
        <taxon>Vertebrata</taxon>
        <taxon>Euteleostomi</taxon>
        <taxon>Actinopterygii</taxon>
        <taxon>Polypteriformes</taxon>
        <taxon>Polypteridae</taxon>
        <taxon>Polypterus</taxon>
    </lineage>
</organism>
<name>A0A8X7WUT2_POLSE</name>
<feature type="domain" description="Ras-associating" evidence="3">
    <location>
        <begin position="1190"/>
        <end position="1293"/>
    </location>
</feature>
<dbReference type="PANTHER" id="PTHR21437">
    <property type="entry name" value="WIDE AWAKE"/>
    <property type="match status" value="1"/>
</dbReference>
<dbReference type="GO" id="GO:0005819">
    <property type="term" value="C:spindle"/>
    <property type="evidence" value="ECO:0007669"/>
    <property type="project" value="TreeGrafter"/>
</dbReference>
<protein>
    <submittedName>
        <fullName evidence="5">ANKF1 protein</fullName>
    </submittedName>
</protein>
<proteinExistence type="predicted"/>
<evidence type="ECO:0000259" key="3">
    <source>
        <dbReference type="PROSITE" id="PS50200"/>
    </source>
</evidence>
<dbReference type="PROSITE" id="PS50297">
    <property type="entry name" value="ANK_REP_REGION"/>
    <property type="match status" value="1"/>
</dbReference>
<dbReference type="GO" id="GO:0000132">
    <property type="term" value="P:establishment of mitotic spindle orientation"/>
    <property type="evidence" value="ECO:0007669"/>
    <property type="project" value="TreeGrafter"/>
</dbReference>
<comment type="caution">
    <text evidence="5">The sequence shown here is derived from an EMBL/GenBank/DDBJ whole genome shotgun (WGS) entry which is preliminary data.</text>
</comment>
<keyword evidence="6" id="KW-1185">Reference proteome</keyword>
<dbReference type="InterPro" id="IPR003961">
    <property type="entry name" value="FN3_dom"/>
</dbReference>
<sequence>MASFGKLTNYFNQRKSREELRLGRKESRRSGSYCCSVSEASSLERKTQRPVLAKSRTLSSIPQSPIISSNDHSDLVGCSQEALTSRRRLLSSDSVGESHVLPTAGDSYPTDHDGDKDVEVWGVQTESEVHSQSPVRRMHFREACMQKSFSVDYSLDVKDLGTACVGDSVEQVKCKLKRKFSLGSADRKDSQQRRSYFHKMTQQMRDAPPAPTKKPSSPLSPSTTRRFYRNLSGKFHVGHPLLEEKSQSSRGDRVQLRKSTIFQSTKTLFEAVEQQELENVKLLLLQYSPEELDLNTPNSEGLLPLDVAIMTNNVPMARILLQAGAKESPHFVSLESRALHLATLVREAEQRVNDLTAQVLNQAPTEQDDFEKQKQLNAWEWRLRLFKRMQAGFEHARPPEAPSNVRLSVSSICSLTVSFQEPVHVNSAVVTKYRVEWSRAPLFSSVLGEAIIDKLNILQYTISGLTTGSEYYVRVSAYNMKGWSPAQNSLPACAAPSNWREIDGRTPRDKGKKEALEQLLQQVKNSHQQGTCQDASKAQSQTRKHSVSKSLRYLFQPASKYIKTLKRGLYFTSIIYRDGNVLVTQEEQIPIVEMDDSYSSSLMHDFLWFTKVSYLWQNILWLRQCISSSLSSCSCTLQTRLKMLQAVFHFQEMLGIQDLGQVYFEPLKDKHGNALIVTIQELGSNQIVENMRWIKLSKLQMQRKSISSPEEPTALDLLLITLNEKISYHQHSQQTLSPGLYLGYVKLCSSVDQIRVLVSQKLPNVLCNVKIRENHNVSREEWDWLQKLSTLKSSTLTETNADGPHSYFLQDIQAAAKTLIGQISASDTQVQNFRIYSQEVLEFGNRVSFLLLLPSSDEVCTAPGQNNPYALRSGFLTLPLQIFELVHFYTYSREFIVQYCCISAWLELESLVSQQMLREAFSETELTAAKEKHQQVQDQLQHMEDVWRQMRWIMDVLQYARYKQPYGGIPLIDIIGFTKASLMEIPCCTSSQLDFVPSPIPSPETHHKYTADTHAISEDEESCEVFLAPDSDCHLCHAQSTRQIDLLSSSQSSSSTAAQVTSKREDKMRSSAPDVLSGHKLQVAASENKKWQPELFDSEFILPSRQIELLRITEKRQAFCVRTSSLNLPPASPESEWCRAHHSTGDLDLKPALGPDNMIPPLLPRTRASEEDTSGFIESSGNGRFGKKCSHVTLRVYPQYRTGLSKETSVKLCVTRKTSARKIIRLVVQEINEVSRQLLGSLDEYTYSGDQLDHFGLVLVLDDKEKWLQDEFQPLALQNPWTRGKLCVRIKEYSPLSSKGSQAATV</sequence>
<feature type="non-terminal residue" evidence="5">
    <location>
        <position position="1"/>
    </location>
</feature>
<feature type="region of interest" description="Disordered" evidence="2">
    <location>
        <begin position="1047"/>
        <end position="1078"/>
    </location>
</feature>
<feature type="non-terminal residue" evidence="5">
    <location>
        <position position="1306"/>
    </location>
</feature>
<evidence type="ECO:0000313" key="6">
    <source>
        <dbReference type="Proteomes" id="UP000886611"/>
    </source>
</evidence>
<dbReference type="InterPro" id="IPR000159">
    <property type="entry name" value="RA_dom"/>
</dbReference>
<dbReference type="InterPro" id="IPR036116">
    <property type="entry name" value="FN3_sf"/>
</dbReference>
<dbReference type="SUPFAM" id="SSF49265">
    <property type="entry name" value="Fibronectin type III"/>
    <property type="match status" value="1"/>
</dbReference>
<dbReference type="InterPro" id="IPR039269">
    <property type="entry name" value="ANKFN1"/>
</dbReference>
<evidence type="ECO:0000313" key="5">
    <source>
        <dbReference type="EMBL" id="KAG2456010.1"/>
    </source>
</evidence>
<dbReference type="InterPro" id="IPR013783">
    <property type="entry name" value="Ig-like_fold"/>
</dbReference>
<dbReference type="CDD" id="cd17117">
    <property type="entry name" value="RA_ANKFN1_like"/>
    <property type="match status" value="1"/>
</dbReference>
<dbReference type="PANTHER" id="PTHR21437:SF2">
    <property type="entry name" value="ANKYRIN REPEAT AND FIBRONECTIN TYPE-III DOMAIN-CONTAINING PROTEIN 1-LIKE"/>
    <property type="match status" value="1"/>
</dbReference>
<feature type="compositionally biased region" description="Low complexity" evidence="2">
    <location>
        <begin position="1048"/>
        <end position="1061"/>
    </location>
</feature>
<accession>A0A8X7WUT2</accession>
<evidence type="ECO:0000256" key="2">
    <source>
        <dbReference type="SAM" id="MobiDB-lite"/>
    </source>
</evidence>
<dbReference type="PROSITE" id="PS50200">
    <property type="entry name" value="RA"/>
    <property type="match status" value="1"/>
</dbReference>
<dbReference type="SMART" id="SM00060">
    <property type="entry name" value="FN3"/>
    <property type="match status" value="1"/>
</dbReference>
<feature type="region of interest" description="Disordered" evidence="2">
    <location>
        <begin position="525"/>
        <end position="544"/>
    </location>
</feature>
<feature type="compositionally biased region" description="Low complexity" evidence="2">
    <location>
        <begin position="213"/>
        <end position="224"/>
    </location>
</feature>
<feature type="region of interest" description="Disordered" evidence="2">
    <location>
        <begin position="45"/>
        <end position="66"/>
    </location>
</feature>
<feature type="compositionally biased region" description="Polar residues" evidence="2">
    <location>
        <begin position="525"/>
        <end position="541"/>
    </location>
</feature>